<accession>A0A8T2TND2</accession>
<feature type="domain" description="DUF7086" evidence="2">
    <location>
        <begin position="95"/>
        <end position="226"/>
    </location>
</feature>
<gene>
    <name evidence="3" type="ORF">KP509_11G035800</name>
</gene>
<sequence>MSDSDSDDSLRLTLWPPGSRQHTPDIVESSSALDFPQAVYSDESERGSTSARRGSGRRGPNERPGGSVSSRVKEDRIPPPYPWSTDRRAVVQSLDWLVANGITRIQGDVSCKKCGNHMVDVDLRASFYRVSTYFLNNRDSMHDRAPRHWTTPQLLQCDICHQLDHCRPIVSSKKRRINWLFLLLTETLGICTLEQLKYFCKHTRKHRTGAKDRVLYLTYAGLLKQLNPAGPFD</sequence>
<dbReference type="Pfam" id="PF23324">
    <property type="entry name" value="DUF7086"/>
    <property type="match status" value="1"/>
</dbReference>
<dbReference type="AlphaFoldDB" id="A0A8T2TND2"/>
<evidence type="ECO:0000313" key="4">
    <source>
        <dbReference type="Proteomes" id="UP000825935"/>
    </source>
</evidence>
<dbReference type="OMA" id="NDHEDIR"/>
<keyword evidence="4" id="KW-1185">Reference proteome</keyword>
<dbReference type="PANTHER" id="PTHR34272">
    <property type="entry name" value="EXPRESSED PROTEIN"/>
    <property type="match status" value="1"/>
</dbReference>
<dbReference type="PANTHER" id="PTHR34272:SF1">
    <property type="entry name" value="EXPRESSED PROTEIN"/>
    <property type="match status" value="1"/>
</dbReference>
<feature type="region of interest" description="Disordered" evidence="1">
    <location>
        <begin position="1"/>
        <end position="84"/>
    </location>
</feature>
<evidence type="ECO:0000313" key="3">
    <source>
        <dbReference type="EMBL" id="KAH7424991.1"/>
    </source>
</evidence>
<evidence type="ECO:0000256" key="1">
    <source>
        <dbReference type="SAM" id="MobiDB-lite"/>
    </source>
</evidence>
<dbReference type="EMBL" id="CM035416">
    <property type="protein sequence ID" value="KAH7424991.1"/>
    <property type="molecule type" value="Genomic_DNA"/>
</dbReference>
<dbReference type="OrthoDB" id="1900495at2759"/>
<protein>
    <recommendedName>
        <fullName evidence="2">DUF7086 domain-containing protein</fullName>
    </recommendedName>
</protein>
<comment type="caution">
    <text evidence="3">The sequence shown here is derived from an EMBL/GenBank/DDBJ whole genome shotgun (WGS) entry which is preliminary data.</text>
</comment>
<evidence type="ECO:0000259" key="2">
    <source>
        <dbReference type="Pfam" id="PF23324"/>
    </source>
</evidence>
<name>A0A8T2TND2_CERRI</name>
<dbReference type="InterPro" id="IPR055513">
    <property type="entry name" value="DUF7086"/>
</dbReference>
<proteinExistence type="predicted"/>
<organism evidence="3 4">
    <name type="scientific">Ceratopteris richardii</name>
    <name type="common">Triangle waterfern</name>
    <dbReference type="NCBI Taxonomy" id="49495"/>
    <lineage>
        <taxon>Eukaryota</taxon>
        <taxon>Viridiplantae</taxon>
        <taxon>Streptophyta</taxon>
        <taxon>Embryophyta</taxon>
        <taxon>Tracheophyta</taxon>
        <taxon>Polypodiopsida</taxon>
        <taxon>Polypodiidae</taxon>
        <taxon>Polypodiales</taxon>
        <taxon>Pteridineae</taxon>
        <taxon>Pteridaceae</taxon>
        <taxon>Parkerioideae</taxon>
        <taxon>Ceratopteris</taxon>
    </lineage>
</organism>
<dbReference type="Proteomes" id="UP000825935">
    <property type="component" value="Chromosome 11"/>
</dbReference>
<reference evidence="3" key="1">
    <citation type="submission" date="2021-08" db="EMBL/GenBank/DDBJ databases">
        <title>WGS assembly of Ceratopteris richardii.</title>
        <authorList>
            <person name="Marchant D.B."/>
            <person name="Chen G."/>
            <person name="Jenkins J."/>
            <person name="Shu S."/>
            <person name="Leebens-Mack J."/>
            <person name="Grimwood J."/>
            <person name="Schmutz J."/>
            <person name="Soltis P."/>
            <person name="Soltis D."/>
            <person name="Chen Z.-H."/>
        </authorList>
    </citation>
    <scope>NUCLEOTIDE SEQUENCE</scope>
    <source>
        <strain evidence="3">Whitten #5841</strain>
        <tissue evidence="3">Leaf</tissue>
    </source>
</reference>